<feature type="region of interest" description="Disordered" evidence="1">
    <location>
        <begin position="323"/>
        <end position="360"/>
    </location>
</feature>
<keyword evidence="4" id="KW-1185">Reference proteome</keyword>
<dbReference type="SUPFAM" id="SSF81383">
    <property type="entry name" value="F-box domain"/>
    <property type="match status" value="1"/>
</dbReference>
<dbReference type="EMBL" id="OZ034821">
    <property type="protein sequence ID" value="CAL1409263.1"/>
    <property type="molecule type" value="Genomic_DNA"/>
</dbReference>
<accession>A0AAV2GEZ3</accession>
<dbReference type="Proteomes" id="UP001497516">
    <property type="component" value="Chromosome 8"/>
</dbReference>
<dbReference type="PANTHER" id="PTHR44259">
    <property type="entry name" value="OS07G0183000 PROTEIN-RELATED"/>
    <property type="match status" value="1"/>
</dbReference>
<organism evidence="3 4">
    <name type="scientific">Linum trigynum</name>
    <dbReference type="NCBI Taxonomy" id="586398"/>
    <lineage>
        <taxon>Eukaryota</taxon>
        <taxon>Viridiplantae</taxon>
        <taxon>Streptophyta</taxon>
        <taxon>Embryophyta</taxon>
        <taxon>Tracheophyta</taxon>
        <taxon>Spermatophyta</taxon>
        <taxon>Magnoliopsida</taxon>
        <taxon>eudicotyledons</taxon>
        <taxon>Gunneridae</taxon>
        <taxon>Pentapetalae</taxon>
        <taxon>rosids</taxon>
        <taxon>fabids</taxon>
        <taxon>Malpighiales</taxon>
        <taxon>Linaceae</taxon>
        <taxon>Linum</taxon>
    </lineage>
</organism>
<dbReference type="InterPro" id="IPR005174">
    <property type="entry name" value="KIB1-4_b-propeller"/>
</dbReference>
<feature type="domain" description="KIB1-4 beta-propeller" evidence="2">
    <location>
        <begin position="83"/>
        <end position="471"/>
    </location>
</feature>
<gene>
    <name evidence="3" type="ORF">LTRI10_LOCUS48775</name>
</gene>
<evidence type="ECO:0000259" key="2">
    <source>
        <dbReference type="Pfam" id="PF03478"/>
    </source>
</evidence>
<dbReference type="AlphaFoldDB" id="A0AAV2GEZ3"/>
<feature type="compositionally biased region" description="Acidic residues" evidence="1">
    <location>
        <begin position="325"/>
        <end position="360"/>
    </location>
</feature>
<sequence length="505" mass="57839">MVISAEEPNWSGLPGELLDRIGHRLAKLKDFIRFKAVCKSWRRALFLSRFRQSIPWLMLPHCRDSISQSARVGCKGTDSCRCFYDLEEQTFRHIELPQSIDKTCCGSAFGWVFMKEKLPSVMLLNPLSKDQISLPPITAFSDVLGFRPELVGREYLYVKQDGLRVAKGKKQVQRRFIIRVSFSGEPASEECIVMVIRGFDDCTTLAFCSPNRDDKWTIIPHGGNNPDLPNEILFEDMVFWRGRFYVFVYTGTVYVCDLSHQHCPKLSLFLDESSPQTRKIFRGATSFYLLTSPVDDELMVITRHLRYPNDDLVAVNTHHVRYQENEDDDGVANDDEWSDDSDYADDDGQTTDDDDHDDELPVFVPYKDDGHGKVDRYIIDSESDDDDVIAADKTPLLTDKFRVFKARECRTGWDEVDSIGDFALFLGYNKPTWVSTRDHPELSPNSIYFTDDATGSHYPRKFAGADMGVYDLTTHTISPFYRTASVHKNPSLIFPLPVWISPSNY</sequence>
<proteinExistence type="predicted"/>
<dbReference type="InterPro" id="IPR036047">
    <property type="entry name" value="F-box-like_dom_sf"/>
</dbReference>
<evidence type="ECO:0000313" key="4">
    <source>
        <dbReference type="Proteomes" id="UP001497516"/>
    </source>
</evidence>
<protein>
    <recommendedName>
        <fullName evidence="2">KIB1-4 beta-propeller domain-containing protein</fullName>
    </recommendedName>
</protein>
<name>A0AAV2GEZ3_9ROSI</name>
<dbReference type="InterPro" id="IPR050942">
    <property type="entry name" value="F-box_BR-signaling"/>
</dbReference>
<evidence type="ECO:0000256" key="1">
    <source>
        <dbReference type="SAM" id="MobiDB-lite"/>
    </source>
</evidence>
<dbReference type="Pfam" id="PF03478">
    <property type="entry name" value="Beta-prop_KIB1-4"/>
    <property type="match status" value="1"/>
</dbReference>
<evidence type="ECO:0000313" key="3">
    <source>
        <dbReference type="EMBL" id="CAL1409263.1"/>
    </source>
</evidence>
<dbReference type="Gene3D" id="1.20.1280.50">
    <property type="match status" value="1"/>
</dbReference>
<reference evidence="3 4" key="1">
    <citation type="submission" date="2024-04" db="EMBL/GenBank/DDBJ databases">
        <authorList>
            <person name="Fracassetti M."/>
        </authorList>
    </citation>
    <scope>NUCLEOTIDE SEQUENCE [LARGE SCALE GENOMIC DNA]</scope>
</reference>